<evidence type="ECO:0000256" key="1">
    <source>
        <dbReference type="SAM" id="MobiDB-lite"/>
    </source>
</evidence>
<dbReference type="InterPro" id="IPR016024">
    <property type="entry name" value="ARM-type_fold"/>
</dbReference>
<dbReference type="Bgee" id="ENSMFAG00000000238">
    <property type="expression patterns" value="Expressed in cerebellum and 13 other cell types or tissues"/>
</dbReference>
<gene>
    <name evidence="2" type="primary">ARMC2</name>
</gene>
<dbReference type="SUPFAM" id="SSF48371">
    <property type="entry name" value="ARM repeat"/>
    <property type="match status" value="1"/>
</dbReference>
<evidence type="ECO:0000313" key="3">
    <source>
        <dbReference type="Proteomes" id="UP000233100"/>
    </source>
</evidence>
<dbReference type="InterPro" id="IPR038905">
    <property type="entry name" value="ARMC2"/>
</dbReference>
<sequence>MRWRDPRRPSGRAATWGYPASSSAASLATAWGEPEDELNLAAAAISSAHYRAWCLSEEYFTFKGRMLSPDDKMLGKLDPFYRSSVSKQKTSAEIISEARNALRTVRTQRPFTPQEAQRKLFGPASSRTSENRPPSSFSLHASSFESSDSRPISGARLSPLELKPKVPASPTREEDSCFSFPKPPVDPAKIRRISSARARLFRAASQGALLPDRSLPPSDSKKTVESKETVMMGDSVVKINGIYLTKSNAICHLKSHPLQLTYDGGFSEIKEQEMFKGTTSLPSHLKSGGDQGKRHARASSRPSSSDLSRLQTKAVPKADLQEKDAEIEVDEVFWNTRIVPILRELEKEENIETVCAACTQLHHALEEGNMLGNKFKRRSILLKTLCKLVDVGSDLLSLKLAKIILALKVSRKNLLNVCKLIFKISRNEKNDSLIQNDSILESLLEVLRSEDLETNMEAFLYCMGSIKFISGNPGFLNEMISKGAVEILINLINQINENTEKCGTCLPNSGHLLVQVTATLRNLVDSPLVRTKFLSISALPQLCTAMAQYMGDKDVCTNIARIFSKLTSYRDCCAALASYSRCYALFLNLINKYQKKQDLVVRVVFILGNLTAKNNQAREQFSKEKGSIQTLLSLFQTFHQLDLHSQKPAGQRGEQHRAQRPPSEAEDVLIKLTRVLANIAIHPGVGPVLAANPGIVGLLLTTLVLLKLLVSNNMDGILEAVRVFGNLSQDRDVCDFIVQNNVHRFMMALLDAQHQDICFSACGVLLNLTVDKDKRVILKEGGGIKKLVDCLRDFGPTDWQLACLVCKTLWNFSENITNASSCFGNEDTNTLLLLLSSFLDEELALDGSFDPDLKNYHKLHWETEFKPVAQQLLNRIQRHHTFLEPLPIPSF</sequence>
<keyword evidence="3" id="KW-1185">Reference proteome</keyword>
<name>A0A7N9IBW9_MACFA</name>
<feature type="compositionally biased region" description="Polar residues" evidence="1">
    <location>
        <begin position="106"/>
        <end position="115"/>
    </location>
</feature>
<dbReference type="InterPro" id="IPR011989">
    <property type="entry name" value="ARM-like"/>
</dbReference>
<dbReference type="AlphaFoldDB" id="A0A7N9IBW9"/>
<evidence type="ECO:0000313" key="2">
    <source>
        <dbReference type="Ensembl" id="ENSMFAP00000051468.1"/>
    </source>
</evidence>
<dbReference type="GO" id="GO:0007288">
    <property type="term" value="P:sperm axoneme assembly"/>
    <property type="evidence" value="ECO:0007669"/>
    <property type="project" value="TreeGrafter"/>
</dbReference>
<feature type="compositionally biased region" description="Low complexity" evidence="1">
    <location>
        <begin position="299"/>
        <end position="310"/>
    </location>
</feature>
<accession>A0A7N9IBW9</accession>
<dbReference type="Gene3D" id="1.25.10.10">
    <property type="entry name" value="Leucine-rich Repeat Variant"/>
    <property type="match status" value="2"/>
</dbReference>
<proteinExistence type="predicted"/>
<feature type="compositionally biased region" description="Polar residues" evidence="1">
    <location>
        <begin position="125"/>
        <end position="134"/>
    </location>
</feature>
<reference evidence="2 3" key="1">
    <citation type="submission" date="2013-03" db="EMBL/GenBank/DDBJ databases">
        <authorList>
            <person name="Warren W."/>
            <person name="Wilson R.K."/>
        </authorList>
    </citation>
    <scope>NUCLEOTIDE SEQUENCE</scope>
</reference>
<feature type="region of interest" description="Disordered" evidence="1">
    <location>
        <begin position="106"/>
        <end position="183"/>
    </location>
</feature>
<dbReference type="InterPro" id="IPR000225">
    <property type="entry name" value="Armadillo"/>
</dbReference>
<feature type="compositionally biased region" description="Low complexity" evidence="1">
    <location>
        <begin position="135"/>
        <end position="146"/>
    </location>
</feature>
<feature type="region of interest" description="Disordered" evidence="1">
    <location>
        <begin position="277"/>
        <end position="316"/>
    </location>
</feature>
<organism evidence="2 3">
    <name type="scientific">Macaca fascicularis</name>
    <name type="common">Crab-eating macaque</name>
    <name type="synonym">Cynomolgus monkey</name>
    <dbReference type="NCBI Taxonomy" id="9541"/>
    <lineage>
        <taxon>Eukaryota</taxon>
        <taxon>Metazoa</taxon>
        <taxon>Chordata</taxon>
        <taxon>Craniata</taxon>
        <taxon>Vertebrata</taxon>
        <taxon>Euteleostomi</taxon>
        <taxon>Mammalia</taxon>
        <taxon>Eutheria</taxon>
        <taxon>Euarchontoglires</taxon>
        <taxon>Primates</taxon>
        <taxon>Haplorrhini</taxon>
        <taxon>Catarrhini</taxon>
        <taxon>Cercopithecidae</taxon>
        <taxon>Cercopithecinae</taxon>
        <taxon>Macaca</taxon>
    </lineage>
</organism>
<dbReference type="PANTHER" id="PTHR21356:SF1">
    <property type="entry name" value="ARMADILLO REPEAT-CONTAINING PROTEIN 2"/>
    <property type="match status" value="1"/>
</dbReference>
<dbReference type="PANTHER" id="PTHR21356">
    <property type="entry name" value="ARMADILLO REPEAT CONTAINING 2"/>
    <property type="match status" value="1"/>
</dbReference>
<dbReference type="GeneTree" id="ENSGT00390000000663"/>
<dbReference type="SMART" id="SM00185">
    <property type="entry name" value="ARM"/>
    <property type="match status" value="3"/>
</dbReference>
<reference evidence="2" key="2">
    <citation type="submission" date="2025-08" db="UniProtKB">
        <authorList>
            <consortium name="Ensembl"/>
        </authorList>
    </citation>
    <scope>IDENTIFICATION</scope>
</reference>
<protein>
    <submittedName>
        <fullName evidence="2">Armadillo repeat containing 2</fullName>
    </submittedName>
</protein>
<dbReference type="Proteomes" id="UP000233100">
    <property type="component" value="Chromosome 4"/>
</dbReference>
<dbReference type="Ensembl" id="ENSMFAT00000098367.1">
    <property type="protein sequence ID" value="ENSMFAP00000051468.1"/>
    <property type="gene ID" value="ENSMFAG00000000238.2"/>
</dbReference>
<reference evidence="2" key="3">
    <citation type="submission" date="2025-09" db="UniProtKB">
        <authorList>
            <consortium name="Ensembl"/>
        </authorList>
    </citation>
    <scope>IDENTIFICATION</scope>
</reference>